<protein>
    <recommendedName>
        <fullName evidence="2">Ig-like domain-containing protein</fullName>
    </recommendedName>
</protein>
<dbReference type="Gene3D" id="2.60.40.10">
    <property type="entry name" value="Immunoglobulins"/>
    <property type="match status" value="1"/>
</dbReference>
<accession>A0AAD9JRB8</accession>
<evidence type="ECO:0000313" key="4">
    <source>
        <dbReference type="Proteomes" id="UP001208570"/>
    </source>
</evidence>
<dbReference type="InterPro" id="IPR036179">
    <property type="entry name" value="Ig-like_dom_sf"/>
</dbReference>
<dbReference type="Proteomes" id="UP001208570">
    <property type="component" value="Unassembled WGS sequence"/>
</dbReference>
<name>A0AAD9JRB8_9ANNE</name>
<dbReference type="InterPro" id="IPR007110">
    <property type="entry name" value="Ig-like_dom"/>
</dbReference>
<reference evidence="3" key="1">
    <citation type="journal article" date="2023" name="Mol. Biol. Evol.">
        <title>Third-Generation Sequencing Reveals the Adaptive Role of the Epigenome in Three Deep-Sea Polychaetes.</title>
        <authorList>
            <person name="Perez M."/>
            <person name="Aroh O."/>
            <person name="Sun Y."/>
            <person name="Lan Y."/>
            <person name="Juniper S.K."/>
            <person name="Young C.R."/>
            <person name="Angers B."/>
            <person name="Qian P.Y."/>
        </authorList>
    </citation>
    <scope>NUCLEOTIDE SEQUENCE</scope>
    <source>
        <strain evidence="3">P08H-3</strain>
    </source>
</reference>
<feature type="non-terminal residue" evidence="3">
    <location>
        <position position="1"/>
    </location>
</feature>
<feature type="chain" id="PRO_5042129333" description="Ig-like domain-containing protein" evidence="1">
    <location>
        <begin position="27"/>
        <end position="329"/>
    </location>
</feature>
<organism evidence="3 4">
    <name type="scientific">Paralvinella palmiformis</name>
    <dbReference type="NCBI Taxonomy" id="53620"/>
    <lineage>
        <taxon>Eukaryota</taxon>
        <taxon>Metazoa</taxon>
        <taxon>Spiralia</taxon>
        <taxon>Lophotrochozoa</taxon>
        <taxon>Annelida</taxon>
        <taxon>Polychaeta</taxon>
        <taxon>Sedentaria</taxon>
        <taxon>Canalipalpata</taxon>
        <taxon>Terebellida</taxon>
        <taxon>Terebelliformia</taxon>
        <taxon>Alvinellidae</taxon>
        <taxon>Paralvinella</taxon>
    </lineage>
</organism>
<feature type="domain" description="Ig-like" evidence="2">
    <location>
        <begin position="243"/>
        <end position="316"/>
    </location>
</feature>
<gene>
    <name evidence="3" type="ORF">LSH36_206g02053</name>
</gene>
<dbReference type="PROSITE" id="PS50835">
    <property type="entry name" value="IG_LIKE"/>
    <property type="match status" value="1"/>
</dbReference>
<keyword evidence="1" id="KW-0732">Signal</keyword>
<sequence>MSCFLLHSCFGVLICVGVIFYSGVSSERIRPDNIAVVVGENWNLFYESSADYFFVNWYVVDANGKRLLFLNGTKVSRKDTLSQRSTVRIHPDGDTILHTLQVNNSELSDAGRYILEDIMAEPVVEVSAEVIILDHDTDCILWPNPAEAGLPIHVDCITPYYGRWGPVVDCYGPTLNDTEITGKNENNISQFNFTGSPSGGMPRANITCWAYFESPTIEEYPGLSMQSPTYTSIWMEEIEVYYPATFIGLSSNQTEYDIGDVITCSASGGNPDPTYMWSTFSGVTLSDTDTLTITRDMAAQEYNVSCIATTTIYSMEYELLMDASFFVNP</sequence>
<evidence type="ECO:0000313" key="3">
    <source>
        <dbReference type="EMBL" id="KAK2156735.1"/>
    </source>
</evidence>
<evidence type="ECO:0000259" key="2">
    <source>
        <dbReference type="PROSITE" id="PS50835"/>
    </source>
</evidence>
<keyword evidence="4" id="KW-1185">Reference proteome</keyword>
<evidence type="ECO:0000256" key="1">
    <source>
        <dbReference type="SAM" id="SignalP"/>
    </source>
</evidence>
<dbReference type="EMBL" id="JAODUP010000206">
    <property type="protein sequence ID" value="KAK2156735.1"/>
    <property type="molecule type" value="Genomic_DNA"/>
</dbReference>
<proteinExistence type="predicted"/>
<dbReference type="InterPro" id="IPR013783">
    <property type="entry name" value="Ig-like_fold"/>
</dbReference>
<comment type="caution">
    <text evidence="3">The sequence shown here is derived from an EMBL/GenBank/DDBJ whole genome shotgun (WGS) entry which is preliminary data.</text>
</comment>
<dbReference type="AlphaFoldDB" id="A0AAD9JRB8"/>
<dbReference type="SUPFAM" id="SSF48726">
    <property type="entry name" value="Immunoglobulin"/>
    <property type="match status" value="2"/>
</dbReference>
<feature type="signal peptide" evidence="1">
    <location>
        <begin position="1"/>
        <end position="26"/>
    </location>
</feature>